<dbReference type="SUPFAM" id="SSF53807">
    <property type="entry name" value="Helical backbone' metal receptor"/>
    <property type="match status" value="1"/>
</dbReference>
<dbReference type="PROSITE" id="PS51257">
    <property type="entry name" value="PROKAR_LIPOPROTEIN"/>
    <property type="match status" value="1"/>
</dbReference>
<dbReference type="Pfam" id="PF01497">
    <property type="entry name" value="Peripla_BP_2"/>
    <property type="match status" value="1"/>
</dbReference>
<name>A0A1M5Z3D4_9FIRM</name>
<dbReference type="AlphaFoldDB" id="A0A1M5Z3D4"/>
<feature type="chain" id="PRO_5038368348" evidence="2">
    <location>
        <begin position="26"/>
        <end position="393"/>
    </location>
</feature>
<evidence type="ECO:0000256" key="2">
    <source>
        <dbReference type="SAM" id="SignalP"/>
    </source>
</evidence>
<dbReference type="STRING" id="1123282.SAMN02745823_03150"/>
<evidence type="ECO:0000313" key="5">
    <source>
        <dbReference type="Proteomes" id="UP000183995"/>
    </source>
</evidence>
<dbReference type="PANTHER" id="PTHR30535:SF34">
    <property type="entry name" value="MOLYBDATE-BINDING PROTEIN MOLA"/>
    <property type="match status" value="1"/>
</dbReference>
<reference evidence="4 5" key="1">
    <citation type="submission" date="2016-11" db="EMBL/GenBank/DDBJ databases">
        <authorList>
            <person name="Jaros S."/>
            <person name="Januszkiewicz K."/>
            <person name="Wedrychowicz H."/>
        </authorList>
    </citation>
    <scope>NUCLEOTIDE SEQUENCE [LARGE SCALE GENOMIC DNA]</scope>
    <source>
        <strain evidence="4 5">DSM 10068</strain>
    </source>
</reference>
<proteinExistence type="inferred from homology"/>
<protein>
    <submittedName>
        <fullName evidence="4">Substrate-binding protein</fullName>
    </submittedName>
</protein>
<evidence type="ECO:0000256" key="1">
    <source>
        <dbReference type="ARBA" id="ARBA00008814"/>
    </source>
</evidence>
<feature type="domain" description="Fe/B12 periplasmic-binding" evidence="3">
    <location>
        <begin position="77"/>
        <end position="350"/>
    </location>
</feature>
<dbReference type="RefSeq" id="WP_073080970.1">
    <property type="nucleotide sequence ID" value="NZ_FQXV01000013.1"/>
</dbReference>
<evidence type="ECO:0000259" key="3">
    <source>
        <dbReference type="PROSITE" id="PS50983"/>
    </source>
</evidence>
<dbReference type="PROSITE" id="PS50983">
    <property type="entry name" value="FE_B12_PBP"/>
    <property type="match status" value="1"/>
</dbReference>
<comment type="similarity">
    <text evidence="1">Belongs to the bacterial solute-binding protein 8 family.</text>
</comment>
<dbReference type="Proteomes" id="UP000183995">
    <property type="component" value="Unassembled WGS sequence"/>
</dbReference>
<dbReference type="OrthoDB" id="9787830at2"/>
<evidence type="ECO:0000313" key="4">
    <source>
        <dbReference type="EMBL" id="SHI18701.1"/>
    </source>
</evidence>
<dbReference type="Gene3D" id="3.40.50.1980">
    <property type="entry name" value="Nitrogenase molybdenum iron protein domain"/>
    <property type="match status" value="2"/>
</dbReference>
<organism evidence="4 5">
    <name type="scientific">Sporobacter termitidis DSM 10068</name>
    <dbReference type="NCBI Taxonomy" id="1123282"/>
    <lineage>
        <taxon>Bacteria</taxon>
        <taxon>Bacillati</taxon>
        <taxon>Bacillota</taxon>
        <taxon>Clostridia</taxon>
        <taxon>Eubacteriales</taxon>
        <taxon>Oscillospiraceae</taxon>
        <taxon>Sporobacter</taxon>
    </lineage>
</organism>
<dbReference type="PANTHER" id="PTHR30535">
    <property type="entry name" value="VITAMIN B12-BINDING PROTEIN"/>
    <property type="match status" value="1"/>
</dbReference>
<dbReference type="InterPro" id="IPR050902">
    <property type="entry name" value="ABC_Transporter_SBP"/>
</dbReference>
<sequence>MKKLRTKIALLLAAVLLVGVLTGCAGNANDPAGGAGTTAPVSGTASPAATEEPRQVELTDLMGNTVTVPSPSNLKSYAITSWKGAFGASILLGQTDKIAAMCDTTQYPWLRYAFPELADIPDYGSFDDVNTEQLLKANADVIISPSSAAKTNEKLQSLGMTVLVDGVNIDNPKDVFQQSYAEIDLVAKLTGTTAVADKYYAWANGIFDLVSARVKDIPDSGRIRVLPIRSDMTQVYGNNCVWGYVVEMAGGINLSADSTASTGKFFVDVDAEQIVKWDPDYIFQINMSGNADGKTLDSYKAWAADQRYAKMKAIQSGDVYLIPSGIEQWDCATEAPLCVLWMAKVMYPDLFKDIDVKAYAEQFYATFLNYKLTDADWKIIAPQYDGAKSNGLT</sequence>
<keyword evidence="2" id="KW-0732">Signal</keyword>
<dbReference type="EMBL" id="FQXV01000013">
    <property type="protein sequence ID" value="SHI18701.1"/>
    <property type="molecule type" value="Genomic_DNA"/>
</dbReference>
<keyword evidence="5" id="KW-1185">Reference proteome</keyword>
<feature type="signal peptide" evidence="2">
    <location>
        <begin position="1"/>
        <end position="25"/>
    </location>
</feature>
<accession>A0A1M5Z3D4</accession>
<gene>
    <name evidence="4" type="ORF">SAMN02745823_03150</name>
</gene>
<dbReference type="InterPro" id="IPR002491">
    <property type="entry name" value="ABC_transptr_periplasmic_BD"/>
</dbReference>